<feature type="domain" description="YcdB/YcdC repeated" evidence="2">
    <location>
        <begin position="33"/>
        <end position="175"/>
    </location>
</feature>
<dbReference type="Pfam" id="PF16244">
    <property type="entry name" value="DUF4901"/>
    <property type="match status" value="1"/>
</dbReference>
<evidence type="ECO:0000259" key="2">
    <source>
        <dbReference type="Pfam" id="PF16244"/>
    </source>
</evidence>
<reference evidence="3 4" key="1">
    <citation type="submission" date="2016-11" db="EMBL/GenBank/DDBJ databases">
        <authorList>
            <person name="Jaros S."/>
            <person name="Januszkiewicz K."/>
            <person name="Wedrychowicz H."/>
        </authorList>
    </citation>
    <scope>NUCLEOTIDE SEQUENCE [LARGE SCALE GENOMIC DNA]</scope>
    <source>
        <strain evidence="3 4">DSM 21120</strain>
    </source>
</reference>
<dbReference type="InterPro" id="IPR032599">
    <property type="entry name" value="YcdB/YcdC_rep_domain"/>
</dbReference>
<gene>
    <name evidence="3" type="ORF">SAMN02745245_01575</name>
</gene>
<dbReference type="STRING" id="1120995.SAMN02745245_01575"/>
<dbReference type="OrthoDB" id="1695830at2"/>
<feature type="signal peptide" evidence="1">
    <location>
        <begin position="1"/>
        <end position="22"/>
    </location>
</feature>
<evidence type="ECO:0000313" key="3">
    <source>
        <dbReference type="EMBL" id="SHH54415.1"/>
    </source>
</evidence>
<keyword evidence="4" id="KW-1185">Reference proteome</keyword>
<dbReference type="AlphaFoldDB" id="A0A1M5TUC1"/>
<protein>
    <recommendedName>
        <fullName evidence="2">YcdB/YcdC repeated domain-containing protein</fullName>
    </recommendedName>
</protein>
<evidence type="ECO:0000256" key="1">
    <source>
        <dbReference type="SAM" id="SignalP"/>
    </source>
</evidence>
<sequence length="667" mass="76063">MKKLALLFSFVILLVTPLQTFASQQVTKDSINEKEVLRLKEMFEISDEYKNFDFSTSTNPQGAKFYSYTWSNKNDSLYISVDKDGNIISYSNYIMDETEPILLKNKADIESVIKTFVDNIDENILKNYKLGQYNIDIRNGYASFNYNRYVNDILVLNDSISVSVDLRSKKVNDYNKSYASSIFKDGSFPKKSDAISPDKAREVLNSKEPFVLSYKVVDEYTNPKTIAVYSQISNHKAIDALSGKLIEDDIYNIPSGKWGMGGDISVMDEKTDSATLTDVEKAELDTVKGLASTEDTKKEVESKLNISGSTFKSIDLRKYNNSIYSYDLLYSSDESSETRVGVDAKTLEILNYNSYSPSDTRKSVELPREEATKIAEDLTKKLSKKLDYLDLKNPIINSDEYSTYVQFPRIENSYHVLGNGVNITINNSTKKVENYYVNFSDVKFEPISKGIGAEKALDTAIKFSEFKEYYAYVKDEPKLLFTFKDNIAPIISASDGTLLNELGTSITEDSIAYENIEKSKYKDEINYLLTLNIGVPNVKDLNQKIKVSDYIYLLNSISGPMPYEIETIKSLIQYNQYELLKEEDMDKNTTNKLAIRWALNFERYFKLNDAKDVFDKSVFSDQASIAKEDRAYFYLAYSLSIYDGKSASPDSEITYEEALHIIYNILN</sequence>
<evidence type="ECO:0000313" key="4">
    <source>
        <dbReference type="Proteomes" id="UP000184032"/>
    </source>
</evidence>
<name>A0A1M5TUC1_9FIRM</name>
<keyword evidence="1" id="KW-0732">Signal</keyword>
<accession>A0A1M5TUC1</accession>
<dbReference type="RefSeq" id="WP_073185161.1">
    <property type="nucleotide sequence ID" value="NZ_FQXI01000012.1"/>
</dbReference>
<dbReference type="Proteomes" id="UP000184032">
    <property type="component" value="Unassembled WGS sequence"/>
</dbReference>
<proteinExistence type="predicted"/>
<dbReference type="EMBL" id="FQXI01000012">
    <property type="protein sequence ID" value="SHH54415.1"/>
    <property type="molecule type" value="Genomic_DNA"/>
</dbReference>
<feature type="chain" id="PRO_5012386854" description="YcdB/YcdC repeated domain-containing protein" evidence="1">
    <location>
        <begin position="23"/>
        <end position="667"/>
    </location>
</feature>
<organism evidence="3 4">
    <name type="scientific">Anaerosphaera aminiphila DSM 21120</name>
    <dbReference type="NCBI Taxonomy" id="1120995"/>
    <lineage>
        <taxon>Bacteria</taxon>
        <taxon>Bacillati</taxon>
        <taxon>Bacillota</taxon>
        <taxon>Tissierellia</taxon>
        <taxon>Tissierellales</taxon>
        <taxon>Peptoniphilaceae</taxon>
        <taxon>Anaerosphaera</taxon>
    </lineage>
</organism>